<dbReference type="GO" id="GO:0005634">
    <property type="term" value="C:nucleus"/>
    <property type="evidence" value="ECO:0007669"/>
    <property type="project" value="UniProtKB-SubCell"/>
</dbReference>
<name>A0A6U6DZC5_GUITH</name>
<dbReference type="PANTHER" id="PTHR12746">
    <property type="entry name" value="NONSENSE-MEDIATED MRNA DECAY PROTEIN 3"/>
    <property type="match status" value="1"/>
</dbReference>
<comment type="subcellular location">
    <subcellularLocation>
        <location evidence="7">Cytoplasm</location>
    </subcellularLocation>
    <subcellularLocation>
        <location evidence="7">Nucleus</location>
    </subcellularLocation>
</comment>
<evidence type="ECO:0000256" key="7">
    <source>
        <dbReference type="RuleBase" id="RU364108"/>
    </source>
</evidence>
<organism evidence="11">
    <name type="scientific">Guillardia theta</name>
    <name type="common">Cryptophyte</name>
    <name type="synonym">Cryptomonas phi</name>
    <dbReference type="NCBI Taxonomy" id="55529"/>
    <lineage>
        <taxon>Eukaryota</taxon>
        <taxon>Cryptophyceae</taxon>
        <taxon>Pyrenomonadales</taxon>
        <taxon>Geminigeraceae</taxon>
        <taxon>Guillardia</taxon>
    </lineage>
</organism>
<dbReference type="Pfam" id="PF21192">
    <property type="entry name" value="OB_NMD3"/>
    <property type="match status" value="1"/>
</dbReference>
<protein>
    <recommendedName>
        <fullName evidence="2 7">60S ribosomal export protein NMD3</fullName>
    </recommendedName>
</protein>
<evidence type="ECO:0000256" key="1">
    <source>
        <dbReference type="ARBA" id="ARBA00009794"/>
    </source>
</evidence>
<proteinExistence type="inferred from homology"/>
<evidence type="ECO:0000313" key="12">
    <source>
        <dbReference type="EMBL" id="CAE2341982.1"/>
    </source>
</evidence>
<keyword evidence="3 7" id="KW-0813">Transport</keyword>
<dbReference type="InterPro" id="IPR048898">
    <property type="entry name" value="OB_NMD3"/>
</dbReference>
<feature type="domain" description="60S ribosomal export protein NMD3 OB-fold" evidence="10">
    <location>
        <begin position="248"/>
        <end position="332"/>
    </location>
</feature>
<comment type="similarity">
    <text evidence="1 7">Belongs to the NMD3 family.</text>
</comment>
<keyword evidence="5 7" id="KW-0653">Protein transport</keyword>
<evidence type="ECO:0000259" key="10">
    <source>
        <dbReference type="Pfam" id="PF21192"/>
    </source>
</evidence>
<evidence type="ECO:0000256" key="8">
    <source>
        <dbReference type="SAM" id="MobiDB-lite"/>
    </source>
</evidence>
<dbReference type="GO" id="GO:0015031">
    <property type="term" value="P:protein transport"/>
    <property type="evidence" value="ECO:0007669"/>
    <property type="project" value="UniProtKB-KW"/>
</dbReference>
<evidence type="ECO:0000256" key="3">
    <source>
        <dbReference type="ARBA" id="ARBA00022448"/>
    </source>
</evidence>
<dbReference type="GO" id="GO:0043023">
    <property type="term" value="F:ribosomal large subunit binding"/>
    <property type="evidence" value="ECO:0007669"/>
    <property type="project" value="InterPro"/>
</dbReference>
<evidence type="ECO:0000256" key="4">
    <source>
        <dbReference type="ARBA" id="ARBA00022490"/>
    </source>
</evidence>
<reference evidence="11" key="1">
    <citation type="submission" date="2021-01" db="EMBL/GenBank/DDBJ databases">
        <authorList>
            <person name="Corre E."/>
            <person name="Pelletier E."/>
            <person name="Niang G."/>
            <person name="Scheremetjew M."/>
            <person name="Finn R."/>
            <person name="Kale V."/>
            <person name="Holt S."/>
            <person name="Cochrane G."/>
            <person name="Meng A."/>
            <person name="Brown T."/>
            <person name="Cohen L."/>
        </authorList>
    </citation>
    <scope>NUCLEOTIDE SEQUENCE</scope>
    <source>
        <strain evidence="11">CCMP 2712</strain>
    </source>
</reference>
<evidence type="ECO:0000313" key="11">
    <source>
        <dbReference type="EMBL" id="CAE2341981.1"/>
    </source>
</evidence>
<feature type="compositionally biased region" description="Acidic residues" evidence="8">
    <location>
        <begin position="426"/>
        <end position="448"/>
    </location>
</feature>
<gene>
    <name evidence="11" type="ORF">GTHE00462_LOCUS39977</name>
    <name evidence="12" type="ORF">GTHE00462_LOCUS39978</name>
</gene>
<evidence type="ECO:0000256" key="5">
    <source>
        <dbReference type="ARBA" id="ARBA00022927"/>
    </source>
</evidence>
<accession>A0A6U6DZC5</accession>
<comment type="function">
    <text evidence="7">Acts as an adapter for the XPO1/CRM1-mediated export of the 60S ribosomal subunit.</text>
</comment>
<feature type="domain" description="Nmd3 N-terminal" evidence="9">
    <location>
        <begin position="2"/>
        <end position="180"/>
    </location>
</feature>
<dbReference type="InterPro" id="IPR039768">
    <property type="entry name" value="Nmd3"/>
</dbReference>
<dbReference type="GO" id="GO:0005737">
    <property type="term" value="C:cytoplasm"/>
    <property type="evidence" value="ECO:0007669"/>
    <property type="project" value="UniProtKB-SubCell"/>
</dbReference>
<evidence type="ECO:0000256" key="6">
    <source>
        <dbReference type="ARBA" id="ARBA00023242"/>
    </source>
</evidence>
<dbReference type="InterPro" id="IPR007064">
    <property type="entry name" value="Nmd3_N"/>
</dbReference>
<dbReference type="Pfam" id="PF04981">
    <property type="entry name" value="NMD3"/>
    <property type="match status" value="1"/>
</dbReference>
<dbReference type="PANTHER" id="PTHR12746:SF2">
    <property type="entry name" value="60S RIBOSOMAL EXPORT PROTEIN NMD3"/>
    <property type="match status" value="1"/>
</dbReference>
<dbReference type="GO" id="GO:0000055">
    <property type="term" value="P:ribosomal large subunit export from nucleus"/>
    <property type="evidence" value="ECO:0007669"/>
    <property type="project" value="TreeGrafter"/>
</dbReference>
<keyword evidence="4 7" id="KW-0963">Cytoplasm</keyword>
<dbReference type="EMBL" id="HBKN01051266">
    <property type="protein sequence ID" value="CAE2341981.1"/>
    <property type="molecule type" value="Transcribed_RNA"/>
</dbReference>
<feature type="region of interest" description="Disordered" evidence="8">
    <location>
        <begin position="399"/>
        <end position="448"/>
    </location>
</feature>
<keyword evidence="6 7" id="KW-0539">Nucleus</keyword>
<dbReference type="AlphaFoldDB" id="A0A6U6DZC5"/>
<evidence type="ECO:0000256" key="2">
    <source>
        <dbReference type="ARBA" id="ARBA00017035"/>
    </source>
</evidence>
<evidence type="ECO:0000259" key="9">
    <source>
        <dbReference type="Pfam" id="PF04981"/>
    </source>
</evidence>
<dbReference type="EMBL" id="HBKN01051267">
    <property type="protein sequence ID" value="CAE2341982.1"/>
    <property type="molecule type" value="Transcribed_RNA"/>
</dbReference>
<sequence length="448" mass="51222">MWKSCELESRELLSICLKRIKGMNKVKLIDASFIWTEPHSKRLKVKITVQKEVYTGVLLQQNVVVEIVLKNFQCPNCHEVAAKQEWLVVVQCRQRAENKRTFYLLEQLILKHKAHKRTLNVKEVPDGIDFYFANLKHATKFSAFVTSVIPSRRKAGGDRVMSQDLKNNVAKMKQAIPIEIIPLCKDDIFCLHPKQHNNLGCIGPLVVVVSVGPNLRVMDWQRMEIHDFRSEVYFRQPRYALQTIKNAIEYIVIDCHPTGLAVGQFLQAEVTLAKASDLGSNDIQVTCLSHLGAILQAGDTVLGYDLSNAVFNDNELQDWPKLVLPEVFIVKKVPPTRKKRTWKLRALIKEEEEGVYQSRLKSSRDDYEMFLNDIESDPTVRSNLNLYKDPTMWRVTEDGSVIPPAREEDREEVDPGLEEHLLDDLVLGEDYDEEPLEGDGASSDEEGK</sequence>